<accession>A0ABV7YQF7</accession>
<protein>
    <submittedName>
        <fullName evidence="1">Uncharacterized protein</fullName>
    </submittedName>
</protein>
<evidence type="ECO:0000313" key="2">
    <source>
        <dbReference type="Proteomes" id="UP001595616"/>
    </source>
</evidence>
<dbReference type="EMBL" id="JBHRYQ010000001">
    <property type="protein sequence ID" value="MFC3809280.1"/>
    <property type="molecule type" value="Genomic_DNA"/>
</dbReference>
<gene>
    <name evidence="1" type="ORF">ACFOOI_01320</name>
</gene>
<name>A0ABV7YQF7_9BACT</name>
<dbReference type="Proteomes" id="UP001595616">
    <property type="component" value="Unassembled WGS sequence"/>
</dbReference>
<sequence length="183" mass="20301">MYSGTATDVLGYINGNYDFNSRAINFSFSKVLGQFYFTSEGVDIPMLKTSETITPLKAKPVAKTSTSTTKESIPWAERIKGKRLLYLYTGNGYSEKWFFDLCSDGSYANGDDTSYTSGGNFSAATANGGSGTWKVVTNGNVFTLQLKANNGLTREFRINKRTASNEIDLNGKRYFITQNQRCR</sequence>
<organism evidence="1 2">
    <name type="scientific">Lacihabitans lacunae</name>
    <dbReference type="NCBI Taxonomy" id="1028214"/>
    <lineage>
        <taxon>Bacteria</taxon>
        <taxon>Pseudomonadati</taxon>
        <taxon>Bacteroidota</taxon>
        <taxon>Cytophagia</taxon>
        <taxon>Cytophagales</taxon>
        <taxon>Leadbetterellaceae</taxon>
        <taxon>Lacihabitans</taxon>
    </lineage>
</organism>
<comment type="caution">
    <text evidence="1">The sequence shown here is derived from an EMBL/GenBank/DDBJ whole genome shotgun (WGS) entry which is preliminary data.</text>
</comment>
<proteinExistence type="predicted"/>
<dbReference type="RefSeq" id="WP_379834113.1">
    <property type="nucleotide sequence ID" value="NZ_JBHRYQ010000001.1"/>
</dbReference>
<keyword evidence="2" id="KW-1185">Reference proteome</keyword>
<evidence type="ECO:0000313" key="1">
    <source>
        <dbReference type="EMBL" id="MFC3809280.1"/>
    </source>
</evidence>
<reference evidence="2" key="1">
    <citation type="journal article" date="2019" name="Int. J. Syst. Evol. Microbiol.">
        <title>The Global Catalogue of Microorganisms (GCM) 10K type strain sequencing project: providing services to taxonomists for standard genome sequencing and annotation.</title>
        <authorList>
            <consortium name="The Broad Institute Genomics Platform"/>
            <consortium name="The Broad Institute Genome Sequencing Center for Infectious Disease"/>
            <person name="Wu L."/>
            <person name="Ma J."/>
        </authorList>
    </citation>
    <scope>NUCLEOTIDE SEQUENCE [LARGE SCALE GENOMIC DNA]</scope>
    <source>
        <strain evidence="2">CECT 7956</strain>
    </source>
</reference>